<organism evidence="1 2">
    <name type="scientific">Pseudomonas paraeruginosa</name>
    <dbReference type="NCBI Taxonomy" id="2994495"/>
    <lineage>
        <taxon>Bacteria</taxon>
        <taxon>Pseudomonadati</taxon>
        <taxon>Pseudomonadota</taxon>
        <taxon>Gammaproteobacteria</taxon>
        <taxon>Pseudomonadales</taxon>
        <taxon>Pseudomonadaceae</taxon>
        <taxon>Pseudomonas</taxon>
    </lineage>
</organism>
<dbReference type="AlphaFoldDB" id="A0A2R3IMI1"/>
<evidence type="ECO:0000313" key="1">
    <source>
        <dbReference type="EMBL" id="AVK03135.1"/>
    </source>
</evidence>
<protein>
    <submittedName>
        <fullName evidence="1">Membrane protein</fullName>
    </submittedName>
</protein>
<dbReference type="EMBL" id="CP027169">
    <property type="protein sequence ID" value="AVK03135.1"/>
    <property type="molecule type" value="Genomic_DNA"/>
</dbReference>
<dbReference type="RefSeq" id="WP_003156542.1">
    <property type="nucleotide sequence ID" value="NZ_CP020560.1"/>
</dbReference>
<accession>A0A2R3IMI1</accession>
<dbReference type="Proteomes" id="UP000238390">
    <property type="component" value="Chromosome"/>
</dbReference>
<sequence>MIGWGRACIGIGGLLLLGQLLGGALLLGGKGESALAAEHFWQFVFLLPAILVALGMFVLQRHVGSFAQLYRRRLDGASYLLVACGIALVLGKLCALLLA</sequence>
<reference evidence="1 2" key="1">
    <citation type="submission" date="2018-02" db="EMBL/GenBank/DDBJ databases">
        <title>FDA/CDC Antimicrobial Resistant Isolate Bank Genome Sequencing.</title>
        <authorList>
            <person name="Benahmed F.H."/>
            <person name="Lutgring J.D."/>
            <person name="Yoo B."/>
            <person name="Machado M."/>
            <person name="Brown A."/>
            <person name="McAllister G."/>
            <person name="Perry A."/>
            <person name="Halpin A.L."/>
            <person name="Vavikolanu K."/>
            <person name="Ott S."/>
            <person name="Zhao X."/>
            <person name="Tallon L.J."/>
            <person name="Sadzewicz L."/>
            <person name="Aluvathingal J."/>
            <person name="Nadendla S."/>
            <person name="Voskania-kordi A."/>
            <person name="Simonyan V."/>
            <person name="Patel J."/>
            <person name="Shawar R.M."/>
        </authorList>
    </citation>
    <scope>NUCLEOTIDE SEQUENCE [LARGE SCALE GENOMIC DNA]</scope>
    <source>
        <strain evidence="1 2">AR_0356</strain>
    </source>
</reference>
<keyword evidence="2" id="KW-1185">Reference proteome</keyword>
<name>A0A2R3IMI1_9PSED</name>
<gene>
    <name evidence="1" type="ORF">CSB93_3012</name>
</gene>
<evidence type="ECO:0000313" key="2">
    <source>
        <dbReference type="Proteomes" id="UP000238390"/>
    </source>
</evidence>
<proteinExistence type="predicted"/>
<dbReference type="GeneID" id="77220197"/>